<dbReference type="Pfam" id="PF00102">
    <property type="entry name" value="Y_phosphatase"/>
    <property type="match status" value="1"/>
</dbReference>
<dbReference type="GO" id="GO:0004725">
    <property type="term" value="F:protein tyrosine phosphatase activity"/>
    <property type="evidence" value="ECO:0007669"/>
    <property type="project" value="InterPro"/>
</dbReference>
<feature type="compositionally biased region" description="Basic residues" evidence="1">
    <location>
        <begin position="1"/>
        <end position="17"/>
    </location>
</feature>
<feature type="region of interest" description="Disordered" evidence="1">
    <location>
        <begin position="58"/>
        <end position="94"/>
    </location>
</feature>
<reference evidence="4" key="1">
    <citation type="journal article" date="2013" name="Genetics">
        <title>The draft genome and transcriptome of Panagrellus redivivus are shaped by the harsh demands of a free-living lifestyle.</title>
        <authorList>
            <person name="Srinivasan J."/>
            <person name="Dillman A.R."/>
            <person name="Macchietto M.G."/>
            <person name="Heikkinen L."/>
            <person name="Lakso M."/>
            <person name="Fracchia K.M."/>
            <person name="Antoshechkin I."/>
            <person name="Mortazavi A."/>
            <person name="Wong G."/>
            <person name="Sternberg P.W."/>
        </authorList>
    </citation>
    <scope>NUCLEOTIDE SEQUENCE [LARGE SCALE GENOMIC DNA]</scope>
    <source>
        <strain evidence="4">MT8872</strain>
    </source>
</reference>
<dbReference type="WBParaSite" id="Pan_g1564.t1">
    <property type="protein sequence ID" value="Pan_g1564.t1"/>
    <property type="gene ID" value="Pan_g1564"/>
</dbReference>
<dbReference type="InterPro" id="IPR003595">
    <property type="entry name" value="Tyr_Pase_cat"/>
</dbReference>
<dbReference type="Gene3D" id="3.90.190.10">
    <property type="entry name" value="Protein tyrosine phosphatase superfamily"/>
    <property type="match status" value="1"/>
</dbReference>
<dbReference type="InterPro" id="IPR016130">
    <property type="entry name" value="Tyr_Pase_AS"/>
</dbReference>
<feature type="domain" description="Tyrosine-protein phosphatase" evidence="2">
    <location>
        <begin position="111"/>
        <end position="368"/>
    </location>
</feature>
<dbReference type="AlphaFoldDB" id="A0A7E4V346"/>
<feature type="region of interest" description="Disordered" evidence="1">
    <location>
        <begin position="1"/>
        <end position="40"/>
    </location>
</feature>
<organism evidence="4 5">
    <name type="scientific">Panagrellus redivivus</name>
    <name type="common">Microworm</name>
    <dbReference type="NCBI Taxonomy" id="6233"/>
    <lineage>
        <taxon>Eukaryota</taxon>
        <taxon>Metazoa</taxon>
        <taxon>Ecdysozoa</taxon>
        <taxon>Nematoda</taxon>
        <taxon>Chromadorea</taxon>
        <taxon>Rhabditida</taxon>
        <taxon>Tylenchina</taxon>
        <taxon>Panagrolaimomorpha</taxon>
        <taxon>Panagrolaimoidea</taxon>
        <taxon>Panagrolaimidae</taxon>
        <taxon>Panagrellus</taxon>
    </lineage>
</organism>
<evidence type="ECO:0000256" key="1">
    <source>
        <dbReference type="SAM" id="MobiDB-lite"/>
    </source>
</evidence>
<dbReference type="SUPFAM" id="SSF52799">
    <property type="entry name" value="(Phosphotyrosine protein) phosphatases II"/>
    <property type="match status" value="1"/>
</dbReference>
<evidence type="ECO:0000313" key="4">
    <source>
        <dbReference type="Proteomes" id="UP000492821"/>
    </source>
</evidence>
<dbReference type="PRINTS" id="PR00700">
    <property type="entry name" value="PRTYPHPHTASE"/>
</dbReference>
<dbReference type="PROSITE" id="PS00383">
    <property type="entry name" value="TYR_PHOSPHATASE_1"/>
    <property type="match status" value="1"/>
</dbReference>
<reference evidence="5" key="2">
    <citation type="submission" date="2020-10" db="UniProtKB">
        <authorList>
            <consortium name="WormBaseParasite"/>
        </authorList>
    </citation>
    <scope>IDENTIFICATION</scope>
</reference>
<keyword evidence="4" id="KW-1185">Reference proteome</keyword>
<dbReference type="Proteomes" id="UP000492821">
    <property type="component" value="Unassembled WGS sequence"/>
</dbReference>
<dbReference type="PROSITE" id="PS50055">
    <property type="entry name" value="TYR_PHOSPHATASE_PTP"/>
    <property type="match status" value="1"/>
</dbReference>
<feature type="domain" description="Tyrosine specific protein phosphatases" evidence="3">
    <location>
        <begin position="288"/>
        <end position="359"/>
    </location>
</feature>
<accession>A0A7E4V346</accession>
<dbReference type="SMART" id="SM00404">
    <property type="entry name" value="PTPc_motif"/>
    <property type="match status" value="1"/>
</dbReference>
<evidence type="ECO:0000259" key="3">
    <source>
        <dbReference type="PROSITE" id="PS50056"/>
    </source>
</evidence>
<dbReference type="PANTHER" id="PTHR46163">
    <property type="entry name" value="TYROSINE-PROTEIN PHOSPHATASE-RELATED"/>
    <property type="match status" value="1"/>
</dbReference>
<feature type="compositionally biased region" description="Basic and acidic residues" evidence="1">
    <location>
        <begin position="66"/>
        <end position="75"/>
    </location>
</feature>
<feature type="compositionally biased region" description="Pro residues" evidence="1">
    <location>
        <begin position="79"/>
        <end position="93"/>
    </location>
</feature>
<name>A0A7E4V346_PANRE</name>
<protein>
    <submittedName>
        <fullName evidence="5">Protein-tyrosine-phosphatase</fullName>
    </submittedName>
</protein>
<evidence type="ECO:0000313" key="5">
    <source>
        <dbReference type="WBParaSite" id="Pan_g1564.t1"/>
    </source>
</evidence>
<dbReference type="SMART" id="SM00194">
    <property type="entry name" value="PTPc"/>
    <property type="match status" value="1"/>
</dbReference>
<sequence>MSLRRRGGGTLRKRRNAGKGGPSKTNSDEALHPPTLDDPVTMLAMTPVLNSLRHMVKTSNSADNSVENKDKDREQTPQTPRPPVTPGGKPPIEVPLQNFARASLQKKTDGIKAEFIKITNLQPTDPTCTALTLHPYRNRYHNNTCYDRTRVVLKYLVPSEVDYINANWVTEGPNFKLANKFICTQGPIENTVNDFWRMVWQEKPKHIIMLCKTLENGKSKCAQYWPLGIGETKTFGTVCVTHVRSITAEKEKIYDSSVFCVQVGSETHNLEHHRWNSWPDFGVPQSGIPIIRLLRHCHEPKDAPIVVHCAAGIGRTGTFMAVEIAMKMVALRQEINIYEVVKELRNQRGGMVQTPEQYLFVHRCIFEYMNAKHIARNLVTEFNTAYLECVNQAIAEREKQHQALKEAKKQNSVS</sequence>
<dbReference type="InterPro" id="IPR029021">
    <property type="entry name" value="Prot-tyrosine_phosphatase-like"/>
</dbReference>
<evidence type="ECO:0000259" key="2">
    <source>
        <dbReference type="PROSITE" id="PS50055"/>
    </source>
</evidence>
<dbReference type="InterPro" id="IPR000387">
    <property type="entry name" value="Tyr_Pase_dom"/>
</dbReference>
<dbReference type="PROSITE" id="PS50056">
    <property type="entry name" value="TYR_PHOSPHATASE_2"/>
    <property type="match status" value="1"/>
</dbReference>
<dbReference type="InterPro" id="IPR052782">
    <property type="entry name" value="Oocyte-zygote_transition_reg"/>
</dbReference>
<dbReference type="CDD" id="cd00047">
    <property type="entry name" value="PTPc"/>
    <property type="match status" value="1"/>
</dbReference>
<proteinExistence type="predicted"/>
<dbReference type="InterPro" id="IPR000242">
    <property type="entry name" value="PTP_cat"/>
</dbReference>